<sequence>MVLQIGMRMRILCFLSVTRIHSSPCMSHRFQLDQI</sequence>
<gene>
    <name evidence="1" type="ORF">HYFRA_00013959</name>
</gene>
<reference evidence="1" key="1">
    <citation type="submission" date="2021-07" db="EMBL/GenBank/DDBJ databases">
        <authorList>
            <person name="Durling M."/>
        </authorList>
    </citation>
    <scope>NUCLEOTIDE SEQUENCE</scope>
</reference>
<evidence type="ECO:0000313" key="2">
    <source>
        <dbReference type="Proteomes" id="UP000696280"/>
    </source>
</evidence>
<accession>A0A9N9L7A4</accession>
<organism evidence="1 2">
    <name type="scientific">Hymenoscyphus fraxineus</name>
    <dbReference type="NCBI Taxonomy" id="746836"/>
    <lineage>
        <taxon>Eukaryota</taxon>
        <taxon>Fungi</taxon>
        <taxon>Dikarya</taxon>
        <taxon>Ascomycota</taxon>
        <taxon>Pezizomycotina</taxon>
        <taxon>Leotiomycetes</taxon>
        <taxon>Helotiales</taxon>
        <taxon>Helotiaceae</taxon>
        <taxon>Hymenoscyphus</taxon>
    </lineage>
</organism>
<comment type="caution">
    <text evidence="1">The sequence shown here is derived from an EMBL/GenBank/DDBJ whole genome shotgun (WGS) entry which is preliminary data.</text>
</comment>
<protein>
    <submittedName>
        <fullName evidence="1">Uncharacterized protein</fullName>
    </submittedName>
</protein>
<dbReference type="EMBL" id="CAJVRL010000112">
    <property type="protein sequence ID" value="CAG8961541.1"/>
    <property type="molecule type" value="Genomic_DNA"/>
</dbReference>
<dbReference type="AlphaFoldDB" id="A0A9N9L7A4"/>
<proteinExistence type="predicted"/>
<name>A0A9N9L7A4_9HELO</name>
<keyword evidence="2" id="KW-1185">Reference proteome</keyword>
<evidence type="ECO:0000313" key="1">
    <source>
        <dbReference type="EMBL" id="CAG8961541.1"/>
    </source>
</evidence>
<dbReference type="Proteomes" id="UP000696280">
    <property type="component" value="Unassembled WGS sequence"/>
</dbReference>
<feature type="non-terminal residue" evidence="1">
    <location>
        <position position="35"/>
    </location>
</feature>